<dbReference type="SUPFAM" id="SSF56796">
    <property type="entry name" value="Dehydroquinate synthase-like"/>
    <property type="match status" value="1"/>
</dbReference>
<dbReference type="GO" id="GO:0005829">
    <property type="term" value="C:cytosol"/>
    <property type="evidence" value="ECO:0007669"/>
    <property type="project" value="TreeGrafter"/>
</dbReference>
<dbReference type="Pfam" id="PF00465">
    <property type="entry name" value="Fe-ADH"/>
    <property type="match status" value="1"/>
</dbReference>
<dbReference type="GO" id="GO:1990002">
    <property type="term" value="F:methylglyoxal reductase (NADPH) (acetol producing) activity"/>
    <property type="evidence" value="ECO:0007669"/>
    <property type="project" value="TreeGrafter"/>
</dbReference>
<keyword evidence="3" id="KW-0560">Oxidoreductase</keyword>
<evidence type="ECO:0000313" key="7">
    <source>
        <dbReference type="Proteomes" id="UP000823631"/>
    </source>
</evidence>
<comment type="similarity">
    <text evidence="2">Belongs to the iron-containing alcohol dehydrogenase family.</text>
</comment>
<organism evidence="6 7">
    <name type="scientific">Candidatus Avisuccinivibrio stercorigallinarum</name>
    <dbReference type="NCBI Taxonomy" id="2840704"/>
    <lineage>
        <taxon>Bacteria</taxon>
        <taxon>Pseudomonadati</taxon>
        <taxon>Pseudomonadota</taxon>
        <taxon>Gammaproteobacteria</taxon>
        <taxon>Aeromonadales</taxon>
        <taxon>Succinivibrionaceae</taxon>
        <taxon>Succinivibrionaceae incertae sedis</taxon>
        <taxon>Candidatus Avisuccinivibrio</taxon>
    </lineage>
</organism>
<feature type="domain" description="Alcohol dehydrogenase iron-type/glycerol dehydrogenase GldA" evidence="4">
    <location>
        <begin position="10"/>
        <end position="181"/>
    </location>
</feature>
<dbReference type="PANTHER" id="PTHR43633:SF1">
    <property type="entry name" value="ALCOHOL DEHYDROGENASE YQHD"/>
    <property type="match status" value="1"/>
</dbReference>
<dbReference type="Pfam" id="PF25137">
    <property type="entry name" value="ADH_Fe_C"/>
    <property type="match status" value="1"/>
</dbReference>
<sequence>MLDFAYCRRTAYYFGQDCERDVGLHIKKYGGTRVLLVYGCGSCVRSGLLERVRQSLDEQGIFHIDHGGIRPNPPAVQVYELIDLIRGHAIDFVLAVGGGSVIDSAKAAAVGAFCSGDFFDKYFIKGEPPVKALPVGVVLTVPGSGSESSDKAVVEKEVNGLNLKLALQSLMIVPCFSVMNPRLTVSLSEYQTGCGIVDMLTHVMERYFSNTTEVAVTDRLCEGLMQSIVELAPRVLRDPQNYDARANLMLAAAYAHNDSCGVGREQDWASHRLEHQLSALLGTAHGAGMAVIMPAWMEYVLPHDPMRFAQFASRVFGVPIDFTDPTRTALHGIRTLRTFFAQLNMPLNFADLGIGQEVIPKLIEMLQATSSSEGHFVRLSSHDCENIYRNAATYKPRRGITVKPEWGEGLQQGKVSA</sequence>
<dbReference type="InterPro" id="IPR001670">
    <property type="entry name" value="ADH_Fe/GldA"/>
</dbReference>
<proteinExistence type="inferred from homology"/>
<feature type="domain" description="Fe-containing alcohol dehydrogenase-like C-terminal" evidence="5">
    <location>
        <begin position="196"/>
        <end position="391"/>
    </location>
</feature>
<dbReference type="InterPro" id="IPR044731">
    <property type="entry name" value="BDH-like"/>
</dbReference>
<dbReference type="EMBL" id="JADINH010000013">
    <property type="protein sequence ID" value="MBO8414923.1"/>
    <property type="molecule type" value="Genomic_DNA"/>
</dbReference>
<evidence type="ECO:0000259" key="5">
    <source>
        <dbReference type="Pfam" id="PF25137"/>
    </source>
</evidence>
<dbReference type="PANTHER" id="PTHR43633">
    <property type="entry name" value="ALCOHOL DEHYDROGENASE YQHD"/>
    <property type="match status" value="1"/>
</dbReference>
<dbReference type="Gene3D" id="1.20.1090.10">
    <property type="entry name" value="Dehydroquinate synthase-like - alpha domain"/>
    <property type="match status" value="1"/>
</dbReference>
<dbReference type="GO" id="GO:0008106">
    <property type="term" value="F:alcohol dehydrogenase (NADP+) activity"/>
    <property type="evidence" value="ECO:0007669"/>
    <property type="project" value="TreeGrafter"/>
</dbReference>
<dbReference type="InterPro" id="IPR018211">
    <property type="entry name" value="ADH_Fe_CS"/>
</dbReference>
<dbReference type="InterPro" id="IPR056798">
    <property type="entry name" value="ADH_Fe_C"/>
</dbReference>
<dbReference type="GO" id="GO:0046872">
    <property type="term" value="F:metal ion binding"/>
    <property type="evidence" value="ECO:0007669"/>
    <property type="project" value="InterPro"/>
</dbReference>
<comment type="cofactor">
    <cofactor evidence="1">
        <name>Fe cation</name>
        <dbReference type="ChEBI" id="CHEBI:24875"/>
    </cofactor>
</comment>
<reference evidence="6" key="2">
    <citation type="journal article" date="2021" name="PeerJ">
        <title>Extensive microbial diversity within the chicken gut microbiome revealed by metagenomics and culture.</title>
        <authorList>
            <person name="Gilroy R."/>
            <person name="Ravi A."/>
            <person name="Getino M."/>
            <person name="Pursley I."/>
            <person name="Horton D.L."/>
            <person name="Alikhan N.F."/>
            <person name="Baker D."/>
            <person name="Gharbi K."/>
            <person name="Hall N."/>
            <person name="Watson M."/>
            <person name="Adriaenssens E.M."/>
            <person name="Foster-Nyarko E."/>
            <person name="Jarju S."/>
            <person name="Secka A."/>
            <person name="Antonio M."/>
            <person name="Oren A."/>
            <person name="Chaudhuri R.R."/>
            <person name="La Ragione R."/>
            <person name="Hildebrand F."/>
            <person name="Pallen M.J."/>
        </authorList>
    </citation>
    <scope>NUCLEOTIDE SEQUENCE</scope>
    <source>
        <strain evidence="6">17213</strain>
    </source>
</reference>
<name>A0A9D9GRY0_9GAMM</name>
<evidence type="ECO:0000256" key="2">
    <source>
        <dbReference type="ARBA" id="ARBA00007358"/>
    </source>
</evidence>
<evidence type="ECO:0000256" key="3">
    <source>
        <dbReference type="ARBA" id="ARBA00023002"/>
    </source>
</evidence>
<dbReference type="PROSITE" id="PS00060">
    <property type="entry name" value="ADH_IRON_2"/>
    <property type="match status" value="1"/>
</dbReference>
<accession>A0A9D9GRY0</accession>
<evidence type="ECO:0000259" key="4">
    <source>
        <dbReference type="Pfam" id="PF00465"/>
    </source>
</evidence>
<dbReference type="CDD" id="cd08187">
    <property type="entry name" value="BDH"/>
    <property type="match status" value="1"/>
</dbReference>
<evidence type="ECO:0000256" key="1">
    <source>
        <dbReference type="ARBA" id="ARBA00001962"/>
    </source>
</evidence>
<dbReference type="Gene3D" id="3.40.50.1970">
    <property type="match status" value="1"/>
</dbReference>
<dbReference type="AlphaFoldDB" id="A0A9D9GRY0"/>
<dbReference type="FunFam" id="3.40.50.1970:FF:000003">
    <property type="entry name" value="Alcohol dehydrogenase, iron-containing"/>
    <property type="match status" value="1"/>
</dbReference>
<protein>
    <submittedName>
        <fullName evidence="6">Iron-containing alcohol dehydrogenase</fullName>
    </submittedName>
</protein>
<gene>
    <name evidence="6" type="ORF">IAB19_00880</name>
</gene>
<comment type="caution">
    <text evidence="6">The sequence shown here is derived from an EMBL/GenBank/DDBJ whole genome shotgun (WGS) entry which is preliminary data.</text>
</comment>
<dbReference type="GO" id="GO:1990362">
    <property type="term" value="F:butanol dehydrogenase (NAD+) activity"/>
    <property type="evidence" value="ECO:0007669"/>
    <property type="project" value="InterPro"/>
</dbReference>
<evidence type="ECO:0000313" key="6">
    <source>
        <dbReference type="EMBL" id="MBO8414923.1"/>
    </source>
</evidence>
<dbReference type="Proteomes" id="UP000823631">
    <property type="component" value="Unassembled WGS sequence"/>
</dbReference>
<reference evidence="6" key="1">
    <citation type="submission" date="2020-10" db="EMBL/GenBank/DDBJ databases">
        <authorList>
            <person name="Gilroy R."/>
        </authorList>
    </citation>
    <scope>NUCLEOTIDE SEQUENCE</scope>
    <source>
        <strain evidence="6">17213</strain>
    </source>
</reference>